<dbReference type="PANTHER" id="PTHR24286:SF24">
    <property type="entry name" value="LANOSTEROL 14-ALPHA DEMETHYLASE"/>
    <property type="match status" value="1"/>
</dbReference>
<dbReference type="CDD" id="cd00302">
    <property type="entry name" value="cytochrome_P450"/>
    <property type="match status" value="1"/>
</dbReference>
<keyword evidence="5 8" id="KW-0560">Oxidoreductase</keyword>
<proteinExistence type="inferred from homology"/>
<evidence type="ECO:0000256" key="7">
    <source>
        <dbReference type="ARBA" id="ARBA00023033"/>
    </source>
</evidence>
<keyword evidence="4 8" id="KW-0479">Metal-binding</keyword>
<dbReference type="Gene3D" id="1.10.630.10">
    <property type="entry name" value="Cytochrome P450"/>
    <property type="match status" value="1"/>
</dbReference>
<evidence type="ECO:0000256" key="5">
    <source>
        <dbReference type="ARBA" id="ARBA00023002"/>
    </source>
</evidence>
<dbReference type="InterPro" id="IPR036396">
    <property type="entry name" value="Cyt_P450_sf"/>
</dbReference>
<keyword evidence="6 8" id="KW-0408">Iron</keyword>
<evidence type="ECO:0000256" key="9">
    <source>
        <dbReference type="SAM" id="MobiDB-lite"/>
    </source>
</evidence>
<protein>
    <submittedName>
        <fullName evidence="10">Hypothetical cytochrome P450</fullName>
    </submittedName>
</protein>
<evidence type="ECO:0000256" key="1">
    <source>
        <dbReference type="ARBA" id="ARBA00001971"/>
    </source>
</evidence>
<evidence type="ECO:0000256" key="6">
    <source>
        <dbReference type="ARBA" id="ARBA00023004"/>
    </source>
</evidence>
<dbReference type="RefSeq" id="WP_201361338.1">
    <property type="nucleotide sequence ID" value="NZ_BNJJ01000004.1"/>
</dbReference>
<comment type="similarity">
    <text evidence="2 8">Belongs to the cytochrome P450 family.</text>
</comment>
<evidence type="ECO:0000313" key="10">
    <source>
        <dbReference type="EMBL" id="GHO83675.1"/>
    </source>
</evidence>
<dbReference type="PRINTS" id="PR00385">
    <property type="entry name" value="P450"/>
</dbReference>
<evidence type="ECO:0000256" key="4">
    <source>
        <dbReference type="ARBA" id="ARBA00022723"/>
    </source>
</evidence>
<dbReference type="SUPFAM" id="SSF48264">
    <property type="entry name" value="Cytochrome P450"/>
    <property type="match status" value="1"/>
</dbReference>
<feature type="region of interest" description="Disordered" evidence="9">
    <location>
        <begin position="95"/>
        <end position="114"/>
    </location>
</feature>
<dbReference type="PANTHER" id="PTHR24286">
    <property type="entry name" value="CYTOCHROME P450 26"/>
    <property type="match status" value="1"/>
</dbReference>
<dbReference type="PROSITE" id="PS00086">
    <property type="entry name" value="CYTOCHROME_P450"/>
    <property type="match status" value="1"/>
</dbReference>
<dbReference type="PRINTS" id="PR00465">
    <property type="entry name" value="EP450IV"/>
</dbReference>
<keyword evidence="3 8" id="KW-0349">Heme</keyword>
<reference evidence="10 11" key="1">
    <citation type="journal article" date="2021" name="Int. J. Syst. Evol. Microbiol.">
        <title>Reticulibacter mediterranei gen. nov., sp. nov., within the new family Reticulibacteraceae fam. nov., and Ktedonospora formicarum gen. nov., sp. nov., Ktedonobacter robiniae sp. nov., Dictyobacter formicarum sp. nov. and Dictyobacter arantiisoli sp. nov., belonging to the class Ktedonobacteria.</title>
        <authorList>
            <person name="Yabe S."/>
            <person name="Zheng Y."/>
            <person name="Wang C.M."/>
            <person name="Sakai Y."/>
            <person name="Abe K."/>
            <person name="Yokota A."/>
            <person name="Donadio S."/>
            <person name="Cavaletti L."/>
            <person name="Monciardini P."/>
        </authorList>
    </citation>
    <scope>NUCLEOTIDE SEQUENCE [LARGE SCALE GENOMIC DNA]</scope>
    <source>
        <strain evidence="10 11">SOSP1-9</strain>
    </source>
</reference>
<name>A0ABQ3VBZ6_9CHLR</name>
<gene>
    <name evidence="10" type="ORF">KSZ_16810</name>
</gene>
<evidence type="ECO:0000256" key="2">
    <source>
        <dbReference type="ARBA" id="ARBA00010617"/>
    </source>
</evidence>
<organism evidence="10 11">
    <name type="scientific">Dictyobacter formicarum</name>
    <dbReference type="NCBI Taxonomy" id="2778368"/>
    <lineage>
        <taxon>Bacteria</taxon>
        <taxon>Bacillati</taxon>
        <taxon>Chloroflexota</taxon>
        <taxon>Ktedonobacteria</taxon>
        <taxon>Ktedonobacterales</taxon>
        <taxon>Dictyobacteraceae</taxon>
        <taxon>Dictyobacter</taxon>
    </lineage>
</organism>
<keyword evidence="7 8" id="KW-0503">Monooxygenase</keyword>
<evidence type="ECO:0000256" key="8">
    <source>
        <dbReference type="RuleBase" id="RU000461"/>
    </source>
</evidence>
<dbReference type="InterPro" id="IPR002403">
    <property type="entry name" value="Cyt_P450_E_grp-IV"/>
</dbReference>
<dbReference type="Pfam" id="PF00067">
    <property type="entry name" value="p450"/>
    <property type="match status" value="1"/>
</dbReference>
<sequence>MTEQLAIEWKAGVTDAPLAPMVNPEDLRGAHNIFVEQYRKLGPIFRLPQRSSGRPLIVLAGPDANAFIARYEDEFFTTQEQWQEFDAAMHIEGTTDRSMARDGQANKQRRAQASRTYSRTRVLDQLADMVDITIAHTQSWQPGTSIAVRPAMQRIVSEQLGQLLVHFGPGEYLQDFIAYLDTSIKSAFGEDEQARQALSAPEFLRAKERVLELGRAVLEEHRRHPRVSGKPDMIDEILERAAQDPEHYPESALELAGLGPFLVGLDTVANTCSFMTYALLKNPDVLDRVLQEVDAAWSRCDFSWETLKQLTTLHGAAMETLRLYPVATGHRARVAQPLSYAGYQLSPGDDVFVAMTVSHFLPELYPEPERFDIDRYREPRNEHRQRGAYFPFGLGNHTCLGAGIAEIEIMVTMATLFHRYQLSMDPVDYQLSIEHDPTPAPGKNFRIKVDALRHSS</sequence>
<keyword evidence="11" id="KW-1185">Reference proteome</keyword>
<comment type="cofactor">
    <cofactor evidence="1">
        <name>heme</name>
        <dbReference type="ChEBI" id="CHEBI:30413"/>
    </cofactor>
</comment>
<comment type="caution">
    <text evidence="10">The sequence shown here is derived from an EMBL/GenBank/DDBJ whole genome shotgun (WGS) entry which is preliminary data.</text>
</comment>
<evidence type="ECO:0000256" key="3">
    <source>
        <dbReference type="ARBA" id="ARBA00022617"/>
    </source>
</evidence>
<accession>A0ABQ3VBZ6</accession>
<evidence type="ECO:0000313" key="11">
    <source>
        <dbReference type="Proteomes" id="UP000635565"/>
    </source>
</evidence>
<dbReference type="InterPro" id="IPR001128">
    <property type="entry name" value="Cyt_P450"/>
</dbReference>
<dbReference type="EMBL" id="BNJJ01000004">
    <property type="protein sequence ID" value="GHO83675.1"/>
    <property type="molecule type" value="Genomic_DNA"/>
</dbReference>
<dbReference type="Proteomes" id="UP000635565">
    <property type="component" value="Unassembled WGS sequence"/>
</dbReference>
<dbReference type="InterPro" id="IPR017972">
    <property type="entry name" value="Cyt_P450_CS"/>
</dbReference>